<organism evidence="3 4">
    <name type="scientific">Litoreibacter ponti</name>
    <dbReference type="NCBI Taxonomy" id="1510457"/>
    <lineage>
        <taxon>Bacteria</taxon>
        <taxon>Pseudomonadati</taxon>
        <taxon>Pseudomonadota</taxon>
        <taxon>Alphaproteobacteria</taxon>
        <taxon>Rhodobacterales</taxon>
        <taxon>Roseobacteraceae</taxon>
        <taxon>Litoreibacter</taxon>
    </lineage>
</organism>
<dbReference type="AlphaFoldDB" id="A0A2T6BLV1"/>
<comment type="caution">
    <text evidence="3">The sequence shown here is derived from an EMBL/GenBank/DDBJ whole genome shotgun (WGS) entry which is preliminary data.</text>
</comment>
<dbReference type="RefSeq" id="WP_107845174.1">
    <property type="nucleotide sequence ID" value="NZ_QBKS01000001.1"/>
</dbReference>
<dbReference type="PANTHER" id="PTHR37946:SF1">
    <property type="entry name" value="SLL1969 PROTEIN"/>
    <property type="match status" value="1"/>
</dbReference>
<reference evidence="3 4" key="1">
    <citation type="submission" date="2018-04" db="EMBL/GenBank/DDBJ databases">
        <title>Genomic Encyclopedia of Archaeal and Bacterial Type Strains, Phase II (KMG-II): from individual species to whole genera.</title>
        <authorList>
            <person name="Goeker M."/>
        </authorList>
    </citation>
    <scope>NUCLEOTIDE SEQUENCE [LARGE SCALE GENOMIC DNA]</scope>
    <source>
        <strain evidence="3 4">DSM 100977</strain>
    </source>
</reference>
<dbReference type="Gene3D" id="3.40.50.1820">
    <property type="entry name" value="alpha/beta hydrolase"/>
    <property type="match status" value="1"/>
</dbReference>
<dbReference type="OrthoDB" id="556502at2"/>
<proteinExistence type="predicted"/>
<keyword evidence="4" id="KW-1185">Reference proteome</keyword>
<feature type="chain" id="PRO_5015605206" evidence="1">
    <location>
        <begin position="20"/>
        <end position="262"/>
    </location>
</feature>
<keyword evidence="3" id="KW-0378">Hydrolase</keyword>
<dbReference type="Proteomes" id="UP000243978">
    <property type="component" value="Unassembled WGS sequence"/>
</dbReference>
<dbReference type="Pfam" id="PF12697">
    <property type="entry name" value="Abhydrolase_6"/>
    <property type="match status" value="1"/>
</dbReference>
<evidence type="ECO:0000256" key="1">
    <source>
        <dbReference type="SAM" id="SignalP"/>
    </source>
</evidence>
<dbReference type="GO" id="GO:0016787">
    <property type="term" value="F:hydrolase activity"/>
    <property type="evidence" value="ECO:0007669"/>
    <property type="project" value="UniProtKB-KW"/>
</dbReference>
<evidence type="ECO:0000313" key="4">
    <source>
        <dbReference type="Proteomes" id="UP000243978"/>
    </source>
</evidence>
<sequence>MRRIIALGLMLAAPAPALAECVVLLHGLARSSFSLSVMEQSLQANGYQTVNPSYPSTTDTIRDLAYGTIPPAIAECNDNTPIHFVTHSMGGILVRAWLDDNELASLGRVVMLAPPNKGSELVDELSVWEPFEWVNGPAGKELHTGPDSVPNQLGPVDFPLGVIAGTQTLNPVYSALIPGPDDGKVSVESTKVEGMADHMVFPLTHTFMMNAPLVVAQTVRFLQNGQFQDDLTLADIVSEVAEEAAEEVTSAVEETITNIVQD</sequence>
<feature type="domain" description="AB hydrolase-1" evidence="2">
    <location>
        <begin position="22"/>
        <end position="133"/>
    </location>
</feature>
<gene>
    <name evidence="3" type="ORF">C8N43_1706</name>
</gene>
<dbReference type="InterPro" id="IPR029058">
    <property type="entry name" value="AB_hydrolase_fold"/>
</dbReference>
<dbReference type="InterPro" id="IPR000073">
    <property type="entry name" value="AB_hydrolase_1"/>
</dbReference>
<name>A0A2T6BLV1_9RHOB</name>
<accession>A0A2T6BLV1</accession>
<feature type="signal peptide" evidence="1">
    <location>
        <begin position="1"/>
        <end position="19"/>
    </location>
</feature>
<evidence type="ECO:0000259" key="2">
    <source>
        <dbReference type="Pfam" id="PF12697"/>
    </source>
</evidence>
<evidence type="ECO:0000313" key="3">
    <source>
        <dbReference type="EMBL" id="PTX57041.1"/>
    </source>
</evidence>
<protein>
    <submittedName>
        <fullName evidence="3">Alpha/beta hydrolase family protein</fullName>
    </submittedName>
</protein>
<dbReference type="SUPFAM" id="SSF53474">
    <property type="entry name" value="alpha/beta-Hydrolases"/>
    <property type="match status" value="1"/>
</dbReference>
<dbReference type="EMBL" id="QBKS01000001">
    <property type="protein sequence ID" value="PTX57041.1"/>
    <property type="molecule type" value="Genomic_DNA"/>
</dbReference>
<keyword evidence="1" id="KW-0732">Signal</keyword>
<dbReference type="PANTHER" id="PTHR37946">
    <property type="entry name" value="SLL1969 PROTEIN"/>
    <property type="match status" value="1"/>
</dbReference>